<dbReference type="AlphaFoldDB" id="A0A140DY39"/>
<comment type="function">
    <text evidence="6">SbcCD cleaves DNA hairpin structures. These structures can inhibit DNA replication and are intermediates in certain DNA recombination reactions. The complex acts as a 3'-&gt;5' double strand exonuclease that can open hairpins. It also has a 5' single-strand endonuclease activity.</text>
</comment>
<evidence type="ECO:0000256" key="4">
    <source>
        <dbReference type="ARBA" id="ARBA00022801"/>
    </source>
</evidence>
<dbReference type="STRING" id="1702221.AALO17_24320"/>
<dbReference type="NCBIfam" id="TIGR00619">
    <property type="entry name" value="sbcd"/>
    <property type="match status" value="1"/>
</dbReference>
<dbReference type="InterPro" id="IPR050535">
    <property type="entry name" value="DNA_Repair-Maintenance_Comp"/>
</dbReference>
<evidence type="ECO:0000256" key="5">
    <source>
        <dbReference type="ARBA" id="ARBA00022839"/>
    </source>
</evidence>
<dbReference type="RefSeq" id="WP_067559371.1">
    <property type="nucleotide sequence ID" value="NZ_CAOJUU010000038.1"/>
</dbReference>
<evidence type="ECO:0000256" key="1">
    <source>
        <dbReference type="ARBA" id="ARBA00010555"/>
    </source>
</evidence>
<keyword evidence="5 6" id="KW-0269">Exonuclease</keyword>
<keyword evidence="6" id="KW-0235">DNA replication</keyword>
<dbReference type="GeneID" id="78478958"/>
<keyword evidence="9" id="KW-1185">Reference proteome</keyword>
<dbReference type="KEGG" id="fro:AALO17_24320"/>
<dbReference type="GO" id="GO:0004519">
    <property type="term" value="F:endonuclease activity"/>
    <property type="evidence" value="ECO:0007669"/>
    <property type="project" value="UniProtKB-KW"/>
</dbReference>
<keyword evidence="4 6" id="KW-0378">Hydrolase</keyword>
<keyword evidence="6" id="KW-0233">DNA recombination</keyword>
<dbReference type="SUPFAM" id="SSF56300">
    <property type="entry name" value="Metallo-dependent phosphatases"/>
    <property type="match status" value="1"/>
</dbReference>
<dbReference type="InterPro" id="IPR004843">
    <property type="entry name" value="Calcineurin-like_PHP"/>
</dbReference>
<dbReference type="PANTHER" id="PTHR30337:SF0">
    <property type="entry name" value="NUCLEASE SBCCD SUBUNIT D"/>
    <property type="match status" value="1"/>
</dbReference>
<keyword evidence="6" id="KW-0255">Endonuclease</keyword>
<evidence type="ECO:0000256" key="3">
    <source>
        <dbReference type="ARBA" id="ARBA00022722"/>
    </source>
</evidence>
<name>A0A140DY39_9FIRM</name>
<keyword evidence="3 6" id="KW-0540">Nuclease</keyword>
<feature type="domain" description="Calcineurin-like phosphoesterase" evidence="7">
    <location>
        <begin position="1"/>
        <end position="212"/>
    </location>
</feature>
<dbReference type="Gene3D" id="3.60.21.10">
    <property type="match status" value="1"/>
</dbReference>
<dbReference type="Proteomes" id="UP000069771">
    <property type="component" value="Chromosome"/>
</dbReference>
<comment type="subunit">
    <text evidence="6">Heterodimer of SbcC and SbcD.</text>
</comment>
<dbReference type="InterPro" id="IPR004593">
    <property type="entry name" value="SbcD"/>
</dbReference>
<dbReference type="GO" id="GO:0008408">
    <property type="term" value="F:3'-5' exonuclease activity"/>
    <property type="evidence" value="ECO:0007669"/>
    <property type="project" value="InterPro"/>
</dbReference>
<dbReference type="EMBL" id="CP011391">
    <property type="protein sequence ID" value="AMK55566.1"/>
    <property type="molecule type" value="Genomic_DNA"/>
</dbReference>
<comment type="similarity">
    <text evidence="1 6">Belongs to the SbcD family.</text>
</comment>
<dbReference type="GO" id="GO:0006310">
    <property type="term" value="P:DNA recombination"/>
    <property type="evidence" value="ECO:0007669"/>
    <property type="project" value="UniProtKB-KW"/>
</dbReference>
<dbReference type="OrthoDB" id="9773856at2"/>
<organism evidence="8 9">
    <name type="scientific">Faecalibaculum rodentium</name>
    <dbReference type="NCBI Taxonomy" id="1702221"/>
    <lineage>
        <taxon>Bacteria</taxon>
        <taxon>Bacillati</taxon>
        <taxon>Bacillota</taxon>
        <taxon>Erysipelotrichia</taxon>
        <taxon>Erysipelotrichales</taxon>
        <taxon>Erysipelotrichaceae</taxon>
        <taxon>Faecalibaculum</taxon>
    </lineage>
</organism>
<dbReference type="InterPro" id="IPR041796">
    <property type="entry name" value="Mre11_N"/>
</dbReference>
<evidence type="ECO:0000256" key="6">
    <source>
        <dbReference type="RuleBase" id="RU363069"/>
    </source>
</evidence>
<sequence>MRFLHVSDLHIGKSFYHQDPREFLDLQEDLLRKVIQKAQDLQCDALVIAGDIYDRQDPGAEAVAVLDRFMNRLKDSGLTVLMIAGNHDSPKKLGYARSFLEDRDIYLETVYDGAIRAVELDGVVFHLLPFIKPFSTAGVLGTRPASFQDMMEQVLARQTLDPDKAHVLISHQFVSGATTCESESVMVGGLDEIAADTFRDYDYVAMGHLHSPQCIGDNVWYPGTLQRLSISELNQKKGALVVDVDPSALPGMRVKVEPVSIEPLRGFEKLSGTLAELTDPVFVASRDRNAYVYAALQDEQPNPMALMHLQECWPRLVGLGYEALEARVQEAAGVAAAVRSEDPTDNIREFYRSQNGQDLNERQEALLAELLEEMEAV</sequence>
<dbReference type="InterPro" id="IPR029052">
    <property type="entry name" value="Metallo-depent_PP-like"/>
</dbReference>
<evidence type="ECO:0000259" key="7">
    <source>
        <dbReference type="Pfam" id="PF00149"/>
    </source>
</evidence>
<evidence type="ECO:0000313" key="9">
    <source>
        <dbReference type="Proteomes" id="UP000069771"/>
    </source>
</evidence>
<dbReference type="PANTHER" id="PTHR30337">
    <property type="entry name" value="COMPONENT OF ATP-DEPENDENT DSDNA EXONUCLEASE"/>
    <property type="match status" value="1"/>
</dbReference>
<dbReference type="CDD" id="cd00840">
    <property type="entry name" value="MPP_Mre11_N"/>
    <property type="match status" value="1"/>
</dbReference>
<proteinExistence type="inferred from homology"/>
<evidence type="ECO:0000256" key="2">
    <source>
        <dbReference type="ARBA" id="ARBA00013365"/>
    </source>
</evidence>
<protein>
    <recommendedName>
        <fullName evidence="2 6">Nuclease SbcCD subunit D</fullName>
    </recommendedName>
</protein>
<accession>A0A140DY39</accession>
<evidence type="ECO:0000313" key="8">
    <source>
        <dbReference type="EMBL" id="AMK55566.1"/>
    </source>
</evidence>
<reference evidence="8 9" key="1">
    <citation type="journal article" date="2016" name="Gut Pathog.">
        <title>Whole genome sequencing of "Faecalibaculum rodentium" ALO17, isolated from C57BL/6J laboratory mouse feces.</title>
        <authorList>
            <person name="Lim S."/>
            <person name="Chang D.H."/>
            <person name="Ahn S."/>
            <person name="Kim B.C."/>
        </authorList>
    </citation>
    <scope>NUCLEOTIDE SEQUENCE [LARGE SCALE GENOMIC DNA]</scope>
    <source>
        <strain evidence="8 9">Alo17</strain>
    </source>
</reference>
<dbReference type="PATRIC" id="fig|1702221.3.peg.2364"/>
<gene>
    <name evidence="6" type="primary">sbcD</name>
    <name evidence="8" type="ORF">AALO17_24320</name>
</gene>
<dbReference type="GO" id="GO:0006260">
    <property type="term" value="P:DNA replication"/>
    <property type="evidence" value="ECO:0007669"/>
    <property type="project" value="UniProtKB-KW"/>
</dbReference>
<dbReference type="Pfam" id="PF00149">
    <property type="entry name" value="Metallophos"/>
    <property type="match status" value="1"/>
</dbReference>